<accession>A0A7C8I8H3</accession>
<keyword evidence="3" id="KW-1185">Reference proteome</keyword>
<reference evidence="2 3" key="1">
    <citation type="submission" date="2020-01" db="EMBL/GenBank/DDBJ databases">
        <authorList>
            <consortium name="DOE Joint Genome Institute"/>
            <person name="Haridas S."/>
            <person name="Albert R."/>
            <person name="Binder M."/>
            <person name="Bloem J."/>
            <person name="Labutti K."/>
            <person name="Salamov A."/>
            <person name="Andreopoulos B."/>
            <person name="Baker S.E."/>
            <person name="Barry K."/>
            <person name="Bills G."/>
            <person name="Bluhm B.H."/>
            <person name="Cannon C."/>
            <person name="Castanera R."/>
            <person name="Culley D.E."/>
            <person name="Daum C."/>
            <person name="Ezra D."/>
            <person name="Gonzalez J.B."/>
            <person name="Henrissat B."/>
            <person name="Kuo A."/>
            <person name="Liang C."/>
            <person name="Lipzen A."/>
            <person name="Lutzoni F."/>
            <person name="Magnuson J."/>
            <person name="Mondo S."/>
            <person name="Nolan M."/>
            <person name="Ohm R."/>
            <person name="Pangilinan J."/>
            <person name="Park H.-J.H."/>
            <person name="Ramirez L."/>
            <person name="Alfaro M."/>
            <person name="Sun H."/>
            <person name="Tritt A."/>
            <person name="Yoshinaga Y."/>
            <person name="Zwiers L.-H.L."/>
            <person name="Turgeon B.G."/>
            <person name="Goodwin S.B."/>
            <person name="Spatafora J.W."/>
            <person name="Crous P.W."/>
            <person name="Grigoriev I.V."/>
        </authorList>
    </citation>
    <scope>NUCLEOTIDE SEQUENCE [LARGE SCALE GENOMIC DNA]</scope>
    <source>
        <strain evidence="2 3">CBS 611.86</strain>
    </source>
</reference>
<protein>
    <submittedName>
        <fullName evidence="2">Uncharacterized protein</fullName>
    </submittedName>
</protein>
<evidence type="ECO:0000313" key="3">
    <source>
        <dbReference type="Proteomes" id="UP000481861"/>
    </source>
</evidence>
<gene>
    <name evidence="2" type="ORF">BDV95DRAFT_592700</name>
</gene>
<dbReference type="EMBL" id="JAADJZ010000007">
    <property type="protein sequence ID" value="KAF2873308.1"/>
    <property type="molecule type" value="Genomic_DNA"/>
</dbReference>
<feature type="compositionally biased region" description="Low complexity" evidence="1">
    <location>
        <begin position="102"/>
        <end position="113"/>
    </location>
</feature>
<evidence type="ECO:0000256" key="1">
    <source>
        <dbReference type="SAM" id="MobiDB-lite"/>
    </source>
</evidence>
<comment type="caution">
    <text evidence="2">The sequence shown here is derived from an EMBL/GenBank/DDBJ whole genome shotgun (WGS) entry which is preliminary data.</text>
</comment>
<evidence type="ECO:0000313" key="2">
    <source>
        <dbReference type="EMBL" id="KAF2873308.1"/>
    </source>
</evidence>
<organism evidence="2 3">
    <name type="scientific">Massariosphaeria phaeospora</name>
    <dbReference type="NCBI Taxonomy" id="100035"/>
    <lineage>
        <taxon>Eukaryota</taxon>
        <taxon>Fungi</taxon>
        <taxon>Dikarya</taxon>
        <taxon>Ascomycota</taxon>
        <taxon>Pezizomycotina</taxon>
        <taxon>Dothideomycetes</taxon>
        <taxon>Pleosporomycetidae</taxon>
        <taxon>Pleosporales</taxon>
        <taxon>Pleosporales incertae sedis</taxon>
        <taxon>Massariosphaeria</taxon>
    </lineage>
</organism>
<dbReference type="AlphaFoldDB" id="A0A7C8I8H3"/>
<name>A0A7C8I8H3_9PLEO</name>
<proteinExistence type="predicted"/>
<dbReference type="Proteomes" id="UP000481861">
    <property type="component" value="Unassembled WGS sequence"/>
</dbReference>
<sequence>MAAGAPEAMALGWCRGGDGCQRILCLGERRWPVHCGGCDWCGRRKNQQRMQIAPVATAWILLTSGCQQGRRRDASSWAERLGSYCVNDSDAAVGGRGMAGRVWARGSTSSRSSNYRRSRSSAPPEGPAAVQGAGTLGNGG</sequence>
<feature type="region of interest" description="Disordered" evidence="1">
    <location>
        <begin position="102"/>
        <end position="140"/>
    </location>
</feature>